<dbReference type="PANTHER" id="PTHR30204">
    <property type="entry name" value="REDOX-CYCLING DRUG-SENSING TRANSCRIPTIONAL ACTIVATOR SOXR"/>
    <property type="match status" value="1"/>
</dbReference>
<dbReference type="AlphaFoldDB" id="A0A1H9JPI9"/>
<dbReference type="Pfam" id="PF13411">
    <property type="entry name" value="MerR_1"/>
    <property type="match status" value="1"/>
</dbReference>
<evidence type="ECO:0000256" key="2">
    <source>
        <dbReference type="ARBA" id="ARBA00023015"/>
    </source>
</evidence>
<dbReference type="SUPFAM" id="SSF46955">
    <property type="entry name" value="Putative DNA-binding domain"/>
    <property type="match status" value="1"/>
</dbReference>
<dbReference type="GO" id="GO:0003700">
    <property type="term" value="F:DNA-binding transcription factor activity"/>
    <property type="evidence" value="ECO:0007669"/>
    <property type="project" value="InterPro"/>
</dbReference>
<gene>
    <name evidence="7" type="ORF">SAMN05216195_103325</name>
</gene>
<accession>A0A1H9JPI9</accession>
<dbReference type="InterPro" id="IPR047057">
    <property type="entry name" value="MerR_fam"/>
</dbReference>
<organism evidence="7 8">
    <name type="scientific">Lentzea flaviverrucosa</name>
    <dbReference type="NCBI Taxonomy" id="200379"/>
    <lineage>
        <taxon>Bacteria</taxon>
        <taxon>Bacillati</taxon>
        <taxon>Actinomycetota</taxon>
        <taxon>Actinomycetes</taxon>
        <taxon>Pseudonocardiales</taxon>
        <taxon>Pseudonocardiaceae</taxon>
        <taxon>Lentzea</taxon>
    </lineage>
</organism>
<keyword evidence="2" id="KW-0805">Transcription regulation</keyword>
<protein>
    <submittedName>
        <fullName evidence="7">DNA-binding transcriptional regulator, MerR family</fullName>
    </submittedName>
</protein>
<evidence type="ECO:0000256" key="3">
    <source>
        <dbReference type="ARBA" id="ARBA00023125"/>
    </source>
</evidence>
<dbReference type="InterPro" id="IPR009061">
    <property type="entry name" value="DNA-bd_dom_put_sf"/>
</dbReference>
<feature type="coiled-coil region" evidence="5">
    <location>
        <begin position="79"/>
        <end position="106"/>
    </location>
</feature>
<evidence type="ECO:0000313" key="7">
    <source>
        <dbReference type="EMBL" id="SEQ88851.1"/>
    </source>
</evidence>
<proteinExistence type="predicted"/>
<dbReference type="GO" id="GO:0003677">
    <property type="term" value="F:DNA binding"/>
    <property type="evidence" value="ECO:0007669"/>
    <property type="project" value="UniProtKB-KW"/>
</dbReference>
<dbReference type="InterPro" id="IPR000551">
    <property type="entry name" value="MerR-type_HTH_dom"/>
</dbReference>
<dbReference type="SMART" id="SM00422">
    <property type="entry name" value="HTH_MERR"/>
    <property type="match status" value="1"/>
</dbReference>
<dbReference type="PRINTS" id="PR00040">
    <property type="entry name" value="HTHMERR"/>
</dbReference>
<name>A0A1H9JPI9_9PSEU</name>
<evidence type="ECO:0000256" key="5">
    <source>
        <dbReference type="SAM" id="Coils"/>
    </source>
</evidence>
<sequence length="235" mass="25987">MITIGQLARYAGVTIKAVRHYHKVGLLPEPERDHSGYRRYTARDAVGLVKIRTLAEAGVPLARVKELLAAGEEEFASSITEIDEALHRREEEVRQARERVARLRAGDALFVSTEAAAMLDLLRELGVSERGVRMEREVWVLMQAVAPDEAAVWLADKTESLADPEFQRIYLAYDEAFGFPAEDPRLPALARRAAVWLERRPAMPAADPEVSALAMAAAGASSPAWDRMAALSRTL</sequence>
<keyword evidence="5" id="KW-0175">Coiled coil</keyword>
<dbReference type="PANTHER" id="PTHR30204:SF69">
    <property type="entry name" value="MERR-FAMILY TRANSCRIPTIONAL REGULATOR"/>
    <property type="match status" value="1"/>
</dbReference>
<evidence type="ECO:0000313" key="8">
    <source>
        <dbReference type="Proteomes" id="UP000199028"/>
    </source>
</evidence>
<keyword evidence="4" id="KW-0804">Transcription</keyword>
<evidence type="ECO:0000256" key="1">
    <source>
        <dbReference type="ARBA" id="ARBA00022491"/>
    </source>
</evidence>
<dbReference type="OrthoDB" id="4569196at2"/>
<dbReference type="PROSITE" id="PS50937">
    <property type="entry name" value="HTH_MERR_2"/>
    <property type="match status" value="1"/>
</dbReference>
<dbReference type="RefSeq" id="WP_090064881.1">
    <property type="nucleotide sequence ID" value="NZ_FOFT01000003.1"/>
</dbReference>
<evidence type="ECO:0000256" key="4">
    <source>
        <dbReference type="ARBA" id="ARBA00023163"/>
    </source>
</evidence>
<feature type="domain" description="HTH merR-type" evidence="6">
    <location>
        <begin position="1"/>
        <end position="70"/>
    </location>
</feature>
<dbReference type="Proteomes" id="UP000199028">
    <property type="component" value="Unassembled WGS sequence"/>
</dbReference>
<dbReference type="EMBL" id="FOFT01000003">
    <property type="protein sequence ID" value="SEQ88851.1"/>
    <property type="molecule type" value="Genomic_DNA"/>
</dbReference>
<evidence type="ECO:0000259" key="6">
    <source>
        <dbReference type="PROSITE" id="PS50937"/>
    </source>
</evidence>
<dbReference type="Gene3D" id="1.10.1660.10">
    <property type="match status" value="1"/>
</dbReference>
<dbReference type="CDD" id="cd00592">
    <property type="entry name" value="HTH_MerR-like"/>
    <property type="match status" value="1"/>
</dbReference>
<keyword evidence="1" id="KW-0678">Repressor</keyword>
<keyword evidence="8" id="KW-1185">Reference proteome</keyword>
<keyword evidence="3 7" id="KW-0238">DNA-binding</keyword>
<reference evidence="8" key="1">
    <citation type="submission" date="2016-10" db="EMBL/GenBank/DDBJ databases">
        <authorList>
            <person name="Varghese N."/>
            <person name="Submissions S."/>
        </authorList>
    </citation>
    <scope>NUCLEOTIDE SEQUENCE [LARGE SCALE GENOMIC DNA]</scope>
    <source>
        <strain evidence="8">CGMCC 4.578</strain>
    </source>
</reference>